<dbReference type="PANTHER" id="PTHR43777:SF1">
    <property type="entry name" value="MOLYBDENUM COFACTOR CYTIDYLYLTRANSFERASE"/>
    <property type="match status" value="1"/>
</dbReference>
<gene>
    <name evidence="2" type="ORF">H6A01_04405</name>
</gene>
<dbReference type="Gene3D" id="1.10.10.10">
    <property type="entry name" value="Winged helix-like DNA-binding domain superfamily/Winged helix DNA-binding domain"/>
    <property type="match status" value="1"/>
</dbReference>
<comment type="caution">
    <text evidence="2">The sequence shown here is derived from an EMBL/GenBank/DDBJ whole genome shotgun (WGS) entry which is preliminary data.</text>
</comment>
<evidence type="ECO:0000259" key="1">
    <source>
        <dbReference type="Pfam" id="PF12804"/>
    </source>
</evidence>
<dbReference type="Gene3D" id="3.90.550.10">
    <property type="entry name" value="Spore Coat Polysaccharide Biosynthesis Protein SpsA, Chain A"/>
    <property type="match status" value="1"/>
</dbReference>
<dbReference type="EMBL" id="JACJLA010000006">
    <property type="protein sequence ID" value="MBM6912564.1"/>
    <property type="molecule type" value="Genomic_DNA"/>
</dbReference>
<feature type="domain" description="MobA-like NTP transferase" evidence="1">
    <location>
        <begin position="22"/>
        <end position="162"/>
    </location>
</feature>
<organism evidence="2 3">
    <name type="scientific">Veillonella magna</name>
    <dbReference type="NCBI Taxonomy" id="464322"/>
    <lineage>
        <taxon>Bacteria</taxon>
        <taxon>Bacillati</taxon>
        <taxon>Bacillota</taxon>
        <taxon>Negativicutes</taxon>
        <taxon>Veillonellales</taxon>
        <taxon>Veillonellaceae</taxon>
        <taxon>Veillonella</taxon>
    </lineage>
</organism>
<dbReference type="SUPFAM" id="SSF53448">
    <property type="entry name" value="Nucleotide-diphospho-sugar transferases"/>
    <property type="match status" value="1"/>
</dbReference>
<evidence type="ECO:0000313" key="2">
    <source>
        <dbReference type="EMBL" id="MBM6912564.1"/>
    </source>
</evidence>
<sequence>MNRLGGLIVAASNHEVNGSVSPLLEIGSISLIKRMVLTFQKAGVTDVVIVTGYESFAIEQELWDYGVIFLKNHEYLSSDKLASVKLGLRYLEDKCDRVFFASVASPLFKAVTLQRLAEANGAAVVPMKDGRKGHPILFNRKGMAFLNAFTGDGGVRAALESMPDVVTVPVEDTGILRPSVPLEHMAVPSEEAVNEALIHPFLRITLEKEKAFFTSRAMLLLVLIDETHSVKSACDHMALSKGKAWAMINELEAGLGYAVVERRHGGKHGGNTELLPAGKEFLTKYRRFEQAVRRYATESFFTIFSEFNEE</sequence>
<dbReference type="InterPro" id="IPR025877">
    <property type="entry name" value="MobA-like_NTP_Trfase"/>
</dbReference>
<proteinExistence type="predicted"/>
<dbReference type="PANTHER" id="PTHR43777">
    <property type="entry name" value="MOLYBDENUM COFACTOR CYTIDYLYLTRANSFERASE"/>
    <property type="match status" value="1"/>
</dbReference>
<dbReference type="InterPro" id="IPR029044">
    <property type="entry name" value="Nucleotide-diphossugar_trans"/>
</dbReference>
<keyword evidence="3" id="KW-1185">Reference proteome</keyword>
<dbReference type="RefSeq" id="WP_205087666.1">
    <property type="nucleotide sequence ID" value="NZ_JACJLA010000006.1"/>
</dbReference>
<dbReference type="Proteomes" id="UP000707138">
    <property type="component" value="Unassembled WGS sequence"/>
</dbReference>
<evidence type="ECO:0000313" key="3">
    <source>
        <dbReference type="Proteomes" id="UP000707138"/>
    </source>
</evidence>
<reference evidence="2 3" key="1">
    <citation type="journal article" date="2021" name="Sci. Rep.">
        <title>The distribution of antibiotic resistance genes in chicken gut microbiota commensals.</title>
        <authorList>
            <person name="Juricova H."/>
            <person name="Matiasovicova J."/>
            <person name="Kubasova T."/>
            <person name="Cejkova D."/>
            <person name="Rychlik I."/>
        </authorList>
    </citation>
    <scope>NUCLEOTIDE SEQUENCE [LARGE SCALE GENOMIC DNA]</scope>
    <source>
        <strain evidence="2 3">An537</strain>
    </source>
</reference>
<dbReference type="Pfam" id="PF12804">
    <property type="entry name" value="NTP_transf_3"/>
    <property type="match status" value="1"/>
</dbReference>
<keyword evidence="2" id="KW-0808">Transferase</keyword>
<name>A0ABS2GEH0_9FIRM</name>
<accession>A0ABS2GEH0</accession>
<protein>
    <submittedName>
        <fullName evidence="2">NTP transferase domain-containing protein</fullName>
    </submittedName>
</protein>
<dbReference type="InterPro" id="IPR036388">
    <property type="entry name" value="WH-like_DNA-bd_sf"/>
</dbReference>
<dbReference type="GO" id="GO:0016740">
    <property type="term" value="F:transferase activity"/>
    <property type="evidence" value="ECO:0007669"/>
    <property type="project" value="UniProtKB-KW"/>
</dbReference>
<dbReference type="InterPro" id="IPR036390">
    <property type="entry name" value="WH_DNA-bd_sf"/>
</dbReference>
<dbReference type="SUPFAM" id="SSF46785">
    <property type="entry name" value="Winged helix' DNA-binding domain"/>
    <property type="match status" value="1"/>
</dbReference>